<proteinExistence type="inferred from homology"/>
<dbReference type="PRINTS" id="PR00081">
    <property type="entry name" value="GDHRDH"/>
</dbReference>
<dbReference type="PANTHER" id="PTHR44196">
    <property type="entry name" value="DEHYDROGENASE/REDUCTASE SDR FAMILY MEMBER 7B"/>
    <property type="match status" value="1"/>
</dbReference>
<comment type="caution">
    <text evidence="4">The sequence shown here is derived from an EMBL/GenBank/DDBJ whole genome shotgun (WGS) entry which is preliminary data.</text>
</comment>
<reference evidence="5" key="1">
    <citation type="journal article" date="2019" name="Int. J. Syst. Evol. Microbiol.">
        <title>The Global Catalogue of Microorganisms (GCM) 10K type strain sequencing project: providing services to taxonomists for standard genome sequencing and annotation.</title>
        <authorList>
            <consortium name="The Broad Institute Genomics Platform"/>
            <consortium name="The Broad Institute Genome Sequencing Center for Infectious Disease"/>
            <person name="Wu L."/>
            <person name="Ma J."/>
        </authorList>
    </citation>
    <scope>NUCLEOTIDE SEQUENCE [LARGE SCALE GENOMIC DNA]</scope>
    <source>
        <strain evidence="5">CCUG 59685</strain>
    </source>
</reference>
<comment type="similarity">
    <text evidence="1 3">Belongs to the short-chain dehydrogenases/reductases (SDR) family.</text>
</comment>
<evidence type="ECO:0000256" key="3">
    <source>
        <dbReference type="RuleBase" id="RU000363"/>
    </source>
</evidence>
<keyword evidence="5" id="KW-1185">Reference proteome</keyword>
<accession>A0ABW3GI46</accession>
<dbReference type="InterPro" id="IPR002347">
    <property type="entry name" value="SDR_fam"/>
</dbReference>
<dbReference type="InterPro" id="IPR020904">
    <property type="entry name" value="Sc_DH/Rdtase_CS"/>
</dbReference>
<keyword evidence="2" id="KW-0560">Oxidoreductase</keyword>
<sequence>MYFMAKTNSYCLHIVITGASSGLGAAMATAYAQHYRQQLQLSLCGRNTGALQALASQLSSQYQVACTTYTVDVRQADQMQAMAQAAIQQYGTPHIVIGNAGVSRGTLTEYQDDIPAFQAVFDTNVMGLVHTFQPFIEAMKQATVQGKMAQLVGIASVAGIRGLPGAGAYSASKAAAITYLESLRVEMQQYAITVTTIAPGYIRTPMTDINTYPMPFLMDADVFARKAMRVIAQQRRFSVIPWQMGIVARLLRLIPPGLWDWIMKKAPHKARLPD</sequence>
<dbReference type="SUPFAM" id="SSF51735">
    <property type="entry name" value="NAD(P)-binding Rossmann-fold domains"/>
    <property type="match status" value="1"/>
</dbReference>
<name>A0ABW3GI46_9PROT</name>
<dbReference type="Proteomes" id="UP001597106">
    <property type="component" value="Unassembled WGS sequence"/>
</dbReference>
<evidence type="ECO:0000256" key="2">
    <source>
        <dbReference type="ARBA" id="ARBA00023002"/>
    </source>
</evidence>
<dbReference type="Pfam" id="PF00106">
    <property type="entry name" value="adh_short"/>
    <property type="match status" value="1"/>
</dbReference>
<dbReference type="PANTHER" id="PTHR44196:SF1">
    <property type="entry name" value="DEHYDROGENASE_REDUCTASE SDR FAMILY MEMBER 7B"/>
    <property type="match status" value="1"/>
</dbReference>
<gene>
    <name evidence="4" type="ORF">ACFQ1T_03100</name>
</gene>
<dbReference type="NCBIfam" id="NF005437">
    <property type="entry name" value="PRK07024.1"/>
    <property type="match status" value="1"/>
</dbReference>
<evidence type="ECO:0000256" key="1">
    <source>
        <dbReference type="ARBA" id="ARBA00006484"/>
    </source>
</evidence>
<dbReference type="EMBL" id="JBHTJW010000002">
    <property type="protein sequence ID" value="MFD0928760.1"/>
    <property type="molecule type" value="Genomic_DNA"/>
</dbReference>
<dbReference type="InterPro" id="IPR036291">
    <property type="entry name" value="NAD(P)-bd_dom_sf"/>
</dbReference>
<evidence type="ECO:0000313" key="4">
    <source>
        <dbReference type="EMBL" id="MFD0928760.1"/>
    </source>
</evidence>
<dbReference type="Gene3D" id="3.40.50.720">
    <property type="entry name" value="NAD(P)-binding Rossmann-like Domain"/>
    <property type="match status" value="1"/>
</dbReference>
<dbReference type="PRINTS" id="PR00080">
    <property type="entry name" value="SDRFAMILY"/>
</dbReference>
<protein>
    <submittedName>
        <fullName evidence="4">SDR family oxidoreductase</fullName>
    </submittedName>
</protein>
<organism evidence="4 5">
    <name type="scientific">Methylophilus glucosoxydans</name>
    <dbReference type="NCBI Taxonomy" id="752553"/>
    <lineage>
        <taxon>Bacteria</taxon>
        <taxon>Pseudomonadati</taxon>
        <taxon>Pseudomonadota</taxon>
        <taxon>Betaproteobacteria</taxon>
        <taxon>Nitrosomonadales</taxon>
        <taxon>Methylophilaceae</taxon>
        <taxon>Methylophilus</taxon>
    </lineage>
</organism>
<dbReference type="RefSeq" id="WP_379073899.1">
    <property type="nucleotide sequence ID" value="NZ_JBHTJW010000002.1"/>
</dbReference>
<dbReference type="PROSITE" id="PS00061">
    <property type="entry name" value="ADH_SHORT"/>
    <property type="match status" value="1"/>
</dbReference>
<evidence type="ECO:0000313" key="5">
    <source>
        <dbReference type="Proteomes" id="UP001597106"/>
    </source>
</evidence>